<dbReference type="InterPro" id="IPR002178">
    <property type="entry name" value="PTS_EIIA_type-2_dom"/>
</dbReference>
<dbReference type="InterPro" id="IPR051541">
    <property type="entry name" value="PTS_SugarTrans_NitroReg"/>
</dbReference>
<name>A0A549TFP8_9HYPH</name>
<dbReference type="EMBL" id="VJMG01000010">
    <property type="protein sequence ID" value="TRL41357.1"/>
    <property type="molecule type" value="Genomic_DNA"/>
</dbReference>
<dbReference type="Gene3D" id="3.40.930.10">
    <property type="entry name" value="Mannitol-specific EII, Chain A"/>
    <property type="match status" value="1"/>
</dbReference>
<keyword evidence="2" id="KW-0813">Transport</keyword>
<gene>
    <name evidence="2" type="ORF">FNA46_04720</name>
</gene>
<accession>A0A549TFP8</accession>
<dbReference type="CDD" id="cd00211">
    <property type="entry name" value="PTS_IIA_fru"/>
    <property type="match status" value="1"/>
</dbReference>
<dbReference type="InterPro" id="IPR016152">
    <property type="entry name" value="PTrfase/Anion_transptr"/>
</dbReference>
<dbReference type="AlphaFoldDB" id="A0A549TFP8"/>
<organism evidence="2 3">
    <name type="scientific">Rhizobium straminoryzae</name>
    <dbReference type="NCBI Taxonomy" id="1387186"/>
    <lineage>
        <taxon>Bacteria</taxon>
        <taxon>Pseudomonadati</taxon>
        <taxon>Pseudomonadota</taxon>
        <taxon>Alphaproteobacteria</taxon>
        <taxon>Hyphomicrobiales</taxon>
        <taxon>Rhizobiaceae</taxon>
        <taxon>Rhizobium/Agrobacterium group</taxon>
        <taxon>Rhizobium</taxon>
    </lineage>
</organism>
<feature type="domain" description="PTS EIIA type-2" evidence="1">
    <location>
        <begin position="5"/>
        <end position="153"/>
    </location>
</feature>
<sequence>MNTTSFLSREDIFTGLTARNANEVIGQLADHLLSRGKVRSSYRGAVEERERTMPTGLPLEDGLAVAVPHTDPEHVIASGAAVATLKEPVTFRSMDDPDKELPVRLVFMLALHSKEEQLEMLSAIGGLIQDNKTLQSLCEAQDSGQIYADIDRYLKLGG</sequence>
<dbReference type="PANTHER" id="PTHR47738">
    <property type="entry name" value="PTS SYSTEM FRUCTOSE-LIKE EIIA COMPONENT-RELATED"/>
    <property type="match status" value="1"/>
</dbReference>
<protein>
    <submittedName>
        <fullName evidence="2">PTS sugar transporter subunit IIA</fullName>
    </submittedName>
</protein>
<dbReference type="Proteomes" id="UP000316801">
    <property type="component" value="Unassembled WGS sequence"/>
</dbReference>
<dbReference type="PANTHER" id="PTHR47738:SF3">
    <property type="entry name" value="PHOSPHOTRANSFERASE SYSTEM MANNITOL_FRUCTOSE-SPECIFIC IIA DOMAIN CONTAINING PROTEIN"/>
    <property type="match status" value="1"/>
</dbReference>
<proteinExistence type="predicted"/>
<dbReference type="Pfam" id="PF00359">
    <property type="entry name" value="PTS_EIIA_2"/>
    <property type="match status" value="1"/>
</dbReference>
<keyword evidence="2" id="KW-0762">Sugar transport</keyword>
<dbReference type="PROSITE" id="PS51094">
    <property type="entry name" value="PTS_EIIA_TYPE_2"/>
    <property type="match status" value="1"/>
</dbReference>
<dbReference type="SUPFAM" id="SSF55804">
    <property type="entry name" value="Phoshotransferase/anion transport protein"/>
    <property type="match status" value="1"/>
</dbReference>
<evidence type="ECO:0000313" key="3">
    <source>
        <dbReference type="Proteomes" id="UP000316801"/>
    </source>
</evidence>
<reference evidence="2 3" key="1">
    <citation type="submission" date="2019-07" db="EMBL/GenBank/DDBJ databases">
        <title>Ln-dependent methylotrophs.</title>
        <authorList>
            <person name="Tani A."/>
        </authorList>
    </citation>
    <scope>NUCLEOTIDE SEQUENCE [LARGE SCALE GENOMIC DNA]</scope>
    <source>
        <strain evidence="2 3">SM12</strain>
    </source>
</reference>
<comment type="caution">
    <text evidence="2">The sequence shown here is derived from an EMBL/GenBank/DDBJ whole genome shotgun (WGS) entry which is preliminary data.</text>
</comment>
<evidence type="ECO:0000259" key="1">
    <source>
        <dbReference type="PROSITE" id="PS51094"/>
    </source>
</evidence>
<keyword evidence="3" id="KW-1185">Reference proteome</keyword>
<evidence type="ECO:0000313" key="2">
    <source>
        <dbReference type="EMBL" id="TRL41357.1"/>
    </source>
</evidence>